<accession>A0A6J7HQX2</accession>
<gene>
    <name evidence="1" type="ORF">UFOPK3662_00703</name>
</gene>
<evidence type="ECO:0000313" key="1">
    <source>
        <dbReference type="EMBL" id="CAB4922434.1"/>
    </source>
</evidence>
<organism evidence="1">
    <name type="scientific">freshwater metagenome</name>
    <dbReference type="NCBI Taxonomy" id="449393"/>
    <lineage>
        <taxon>unclassified sequences</taxon>
        <taxon>metagenomes</taxon>
        <taxon>ecological metagenomes</taxon>
    </lineage>
</organism>
<sequence length="74" mass="8372">MIALCRRRYGVSNFDKPSGYRGLDFQSVWICMSEDLYGRVQTGQTGLSAKEWESLTNLHIALTRAKDETVITVS</sequence>
<reference evidence="1" key="1">
    <citation type="submission" date="2020-05" db="EMBL/GenBank/DDBJ databases">
        <authorList>
            <person name="Chiriac C."/>
            <person name="Salcher M."/>
            <person name="Ghai R."/>
            <person name="Kavagutti S V."/>
        </authorList>
    </citation>
    <scope>NUCLEOTIDE SEQUENCE</scope>
</reference>
<proteinExistence type="predicted"/>
<dbReference type="EMBL" id="CAFBMW010000004">
    <property type="protein sequence ID" value="CAB4922434.1"/>
    <property type="molecule type" value="Genomic_DNA"/>
</dbReference>
<name>A0A6J7HQX2_9ZZZZ</name>
<dbReference type="AlphaFoldDB" id="A0A6J7HQX2"/>
<protein>
    <submittedName>
        <fullName evidence="1">Unannotated protein</fullName>
    </submittedName>
</protein>